<evidence type="ECO:0000313" key="2">
    <source>
        <dbReference type="EMBL" id="KAF2793420.1"/>
    </source>
</evidence>
<dbReference type="EMBL" id="MU001928">
    <property type="protein sequence ID" value="KAF2793420.1"/>
    <property type="molecule type" value="Genomic_DNA"/>
</dbReference>
<evidence type="ECO:0008006" key="4">
    <source>
        <dbReference type="Google" id="ProtNLM"/>
    </source>
</evidence>
<gene>
    <name evidence="2" type="ORF">K505DRAFT_417805</name>
</gene>
<feature type="signal peptide" evidence="1">
    <location>
        <begin position="1"/>
        <end position="23"/>
    </location>
</feature>
<name>A0A6A6XA52_9PLEO</name>
<proteinExistence type="predicted"/>
<protein>
    <recommendedName>
        <fullName evidence="4">Ubiquitin 3 binding protein But2 C-terminal domain-containing protein</fullName>
    </recommendedName>
</protein>
<evidence type="ECO:0000256" key="1">
    <source>
        <dbReference type="SAM" id="SignalP"/>
    </source>
</evidence>
<dbReference type="OrthoDB" id="5422698at2759"/>
<sequence>MYLNWERVLAFAPSVLLATPVNAILSHPQGVLAEAVLPKVGVPGRNSAYFTRVVQEGNEHVMVYLYGHISYPLPGLSDATLSISGFCPDHYTIGSEKLTDWITPVVRHGRHYGGPLGVGPNEVLCDQLMLLWPPFEDGKWNCSVEVTARLPEPDARVLFSFAQNFTLQWPKEDEKFVLDAESMEEMGQGNLSSLLLR</sequence>
<reference evidence="2" key="1">
    <citation type="journal article" date="2020" name="Stud. Mycol.">
        <title>101 Dothideomycetes genomes: a test case for predicting lifestyles and emergence of pathogens.</title>
        <authorList>
            <person name="Haridas S."/>
            <person name="Albert R."/>
            <person name="Binder M."/>
            <person name="Bloem J."/>
            <person name="Labutti K."/>
            <person name="Salamov A."/>
            <person name="Andreopoulos B."/>
            <person name="Baker S."/>
            <person name="Barry K."/>
            <person name="Bills G."/>
            <person name="Bluhm B."/>
            <person name="Cannon C."/>
            <person name="Castanera R."/>
            <person name="Culley D."/>
            <person name="Daum C."/>
            <person name="Ezra D."/>
            <person name="Gonzalez J."/>
            <person name="Henrissat B."/>
            <person name="Kuo A."/>
            <person name="Liang C."/>
            <person name="Lipzen A."/>
            <person name="Lutzoni F."/>
            <person name="Magnuson J."/>
            <person name="Mondo S."/>
            <person name="Nolan M."/>
            <person name="Ohm R."/>
            <person name="Pangilinan J."/>
            <person name="Park H.-J."/>
            <person name="Ramirez L."/>
            <person name="Alfaro M."/>
            <person name="Sun H."/>
            <person name="Tritt A."/>
            <person name="Yoshinaga Y."/>
            <person name="Zwiers L.-H."/>
            <person name="Turgeon B."/>
            <person name="Goodwin S."/>
            <person name="Spatafora J."/>
            <person name="Crous P."/>
            <person name="Grigoriev I."/>
        </authorList>
    </citation>
    <scope>NUCLEOTIDE SEQUENCE</scope>
    <source>
        <strain evidence="2">CBS 109.77</strain>
    </source>
</reference>
<accession>A0A6A6XA52</accession>
<keyword evidence="3" id="KW-1185">Reference proteome</keyword>
<organism evidence="2 3">
    <name type="scientific">Melanomma pulvis-pyrius CBS 109.77</name>
    <dbReference type="NCBI Taxonomy" id="1314802"/>
    <lineage>
        <taxon>Eukaryota</taxon>
        <taxon>Fungi</taxon>
        <taxon>Dikarya</taxon>
        <taxon>Ascomycota</taxon>
        <taxon>Pezizomycotina</taxon>
        <taxon>Dothideomycetes</taxon>
        <taxon>Pleosporomycetidae</taxon>
        <taxon>Pleosporales</taxon>
        <taxon>Melanommataceae</taxon>
        <taxon>Melanomma</taxon>
    </lineage>
</organism>
<dbReference type="Proteomes" id="UP000799757">
    <property type="component" value="Unassembled WGS sequence"/>
</dbReference>
<evidence type="ECO:0000313" key="3">
    <source>
        <dbReference type="Proteomes" id="UP000799757"/>
    </source>
</evidence>
<feature type="chain" id="PRO_5025563180" description="Ubiquitin 3 binding protein But2 C-terminal domain-containing protein" evidence="1">
    <location>
        <begin position="24"/>
        <end position="197"/>
    </location>
</feature>
<dbReference type="AlphaFoldDB" id="A0A6A6XA52"/>
<keyword evidence="1" id="KW-0732">Signal</keyword>